<evidence type="ECO:0000313" key="1">
    <source>
        <dbReference type="EMBL" id="GBP52498.1"/>
    </source>
</evidence>
<comment type="caution">
    <text evidence="1">The sequence shown here is derived from an EMBL/GenBank/DDBJ whole genome shotgun (WGS) entry which is preliminary data.</text>
</comment>
<gene>
    <name evidence="1" type="ORF">EVAR_32054_1</name>
</gene>
<dbReference type="EMBL" id="BGZK01000604">
    <property type="protein sequence ID" value="GBP52498.1"/>
    <property type="molecule type" value="Genomic_DNA"/>
</dbReference>
<organism evidence="1 2">
    <name type="scientific">Eumeta variegata</name>
    <name type="common">Bagworm moth</name>
    <name type="synonym">Eumeta japonica</name>
    <dbReference type="NCBI Taxonomy" id="151549"/>
    <lineage>
        <taxon>Eukaryota</taxon>
        <taxon>Metazoa</taxon>
        <taxon>Ecdysozoa</taxon>
        <taxon>Arthropoda</taxon>
        <taxon>Hexapoda</taxon>
        <taxon>Insecta</taxon>
        <taxon>Pterygota</taxon>
        <taxon>Neoptera</taxon>
        <taxon>Endopterygota</taxon>
        <taxon>Lepidoptera</taxon>
        <taxon>Glossata</taxon>
        <taxon>Ditrysia</taxon>
        <taxon>Tineoidea</taxon>
        <taxon>Psychidae</taxon>
        <taxon>Oiketicinae</taxon>
        <taxon>Eumeta</taxon>
    </lineage>
</organism>
<name>A0A4C1WM62_EUMVA</name>
<evidence type="ECO:0000313" key="2">
    <source>
        <dbReference type="Proteomes" id="UP000299102"/>
    </source>
</evidence>
<protein>
    <submittedName>
        <fullName evidence="1">Uncharacterized protein</fullName>
    </submittedName>
</protein>
<proteinExistence type="predicted"/>
<dbReference type="AlphaFoldDB" id="A0A4C1WM62"/>
<reference evidence="1 2" key="1">
    <citation type="journal article" date="2019" name="Commun. Biol.">
        <title>The bagworm genome reveals a unique fibroin gene that provides high tensile strength.</title>
        <authorList>
            <person name="Kono N."/>
            <person name="Nakamura H."/>
            <person name="Ohtoshi R."/>
            <person name="Tomita M."/>
            <person name="Numata K."/>
            <person name="Arakawa K."/>
        </authorList>
    </citation>
    <scope>NUCLEOTIDE SEQUENCE [LARGE SCALE GENOMIC DNA]</scope>
</reference>
<sequence>MCNPPKPASEASLLPHAVDVALRGRVMEAVILTAAEVPRGGRRPDVHPYDGLHGYFCARDGHRRGWQEDWLQCSKVALFRYQCSATRVALCDNTMHVLNNRKFVMNYVDTCCTGANLDPIQDTKVSTFAQCFSQATCIVEWKTAGKERLSSDHERDITVWCGFLQQADNLVKVANNH</sequence>
<dbReference type="Proteomes" id="UP000299102">
    <property type="component" value="Unassembled WGS sequence"/>
</dbReference>
<accession>A0A4C1WM62</accession>
<keyword evidence="2" id="KW-1185">Reference proteome</keyword>